<gene>
    <name evidence="1" type="ORF">SAMN06297397_2633</name>
</gene>
<dbReference type="Proteomes" id="UP000192328">
    <property type="component" value="Unassembled WGS sequence"/>
</dbReference>
<reference evidence="1" key="1">
    <citation type="submission" date="2017-04" db="EMBL/GenBank/DDBJ databases">
        <authorList>
            <person name="Varghese N."/>
            <person name="Submissions S."/>
        </authorList>
    </citation>
    <scope>NUCLEOTIDE SEQUENCE</scope>
    <source>
        <strain evidence="1">WTE2008</strain>
    </source>
</reference>
<comment type="caution">
    <text evidence="1">The sequence shown here is derived from an EMBL/GenBank/DDBJ whole genome shotgun (WGS) entry which is preliminary data.</text>
</comment>
<name>A0AC61PP29_9FIRM</name>
<accession>A0AC61PP29</accession>
<sequence>MCRRKPLKVFSCFFIIRVSGGLRGSALGFVILRWEPVFRGERGKVIPDRAKRTSFVFHIEKGFTKMRKSDVILKLVVLSLLIALGVVISPILRVEGMCPMAHLINIVCSVLMGPWYSLLCATVIGIIRMLTMGIPPLALTGAVFGAFLSGVFYRMSKGKILIAVAGEIIGTGIIGALASYPVMTLLWGKEGLSWLFYVPSFICGTLIGGSIAYVFLRKLASNGMLARMQRSVGSAAYHDQMSVRADALTIAALGGILWVVIKVASTAFGLTSPAWNTAAYAAPAAAAAAGLIYYVCKTKKVREANAKTE</sequence>
<dbReference type="EMBL" id="FWXZ01000006">
    <property type="protein sequence ID" value="SMC81169.1"/>
    <property type="molecule type" value="Genomic_DNA"/>
</dbReference>
<organism evidence="1 2">
    <name type="scientific">Aristaeella lactis</name>
    <dbReference type="NCBI Taxonomy" id="3046383"/>
    <lineage>
        <taxon>Bacteria</taxon>
        <taxon>Bacillati</taxon>
        <taxon>Bacillota</taxon>
        <taxon>Clostridia</taxon>
        <taxon>Eubacteriales</taxon>
        <taxon>Aristaeellaceae</taxon>
        <taxon>Aristaeella</taxon>
    </lineage>
</organism>
<proteinExistence type="predicted"/>
<keyword evidence="2" id="KW-1185">Reference proteome</keyword>
<protein>
    <submittedName>
        <fullName evidence="1">Energy coupling factor transporter S component ThiW</fullName>
    </submittedName>
</protein>
<evidence type="ECO:0000313" key="1">
    <source>
        <dbReference type="EMBL" id="SMC81169.1"/>
    </source>
</evidence>
<evidence type="ECO:0000313" key="2">
    <source>
        <dbReference type="Proteomes" id="UP000192328"/>
    </source>
</evidence>